<gene>
    <name evidence="9" type="ORF">VITISV_003603</name>
</gene>
<dbReference type="InterPro" id="IPR043502">
    <property type="entry name" value="DNA/RNA_pol_sf"/>
</dbReference>
<evidence type="ECO:0000256" key="4">
    <source>
        <dbReference type="ARBA" id="ARBA00022759"/>
    </source>
</evidence>
<dbReference type="PROSITE" id="PS50994">
    <property type="entry name" value="INTEGRASE"/>
    <property type="match status" value="1"/>
</dbReference>
<evidence type="ECO:0000256" key="3">
    <source>
        <dbReference type="ARBA" id="ARBA00022722"/>
    </source>
</evidence>
<dbReference type="InterPro" id="IPR001584">
    <property type="entry name" value="Integrase_cat-core"/>
</dbReference>
<dbReference type="FunFam" id="3.30.70.270:FF:000020">
    <property type="entry name" value="Transposon Tf2-6 polyprotein-like Protein"/>
    <property type="match status" value="1"/>
</dbReference>
<dbReference type="InterPro" id="IPR050951">
    <property type="entry name" value="Retrovirus_Pol_polyprotein"/>
</dbReference>
<keyword evidence="1" id="KW-0808">Transferase</keyword>
<name>A5BES7_VITVI</name>
<keyword evidence="6" id="KW-0695">RNA-directed DNA polymerase</keyword>
<dbReference type="PANTHER" id="PTHR37984">
    <property type="entry name" value="PROTEIN CBG26694"/>
    <property type="match status" value="1"/>
</dbReference>
<feature type="compositionally biased region" description="Pro residues" evidence="7">
    <location>
        <begin position="702"/>
        <end position="711"/>
    </location>
</feature>
<feature type="domain" description="Integrase catalytic" evidence="8">
    <location>
        <begin position="381"/>
        <end position="492"/>
    </location>
</feature>
<dbReference type="SUPFAM" id="SSF56672">
    <property type="entry name" value="DNA/RNA polymerases"/>
    <property type="match status" value="1"/>
</dbReference>
<dbReference type="EMBL" id="AM456983">
    <property type="protein sequence ID" value="CAN81075.1"/>
    <property type="molecule type" value="Genomic_DNA"/>
</dbReference>
<proteinExistence type="predicted"/>
<organism evidence="9">
    <name type="scientific">Vitis vinifera</name>
    <name type="common">Grape</name>
    <dbReference type="NCBI Taxonomy" id="29760"/>
    <lineage>
        <taxon>Eukaryota</taxon>
        <taxon>Viridiplantae</taxon>
        <taxon>Streptophyta</taxon>
        <taxon>Embryophyta</taxon>
        <taxon>Tracheophyta</taxon>
        <taxon>Spermatophyta</taxon>
        <taxon>Magnoliopsida</taxon>
        <taxon>eudicotyledons</taxon>
        <taxon>Gunneridae</taxon>
        <taxon>Pentapetalae</taxon>
        <taxon>rosids</taxon>
        <taxon>Vitales</taxon>
        <taxon>Vitaceae</taxon>
        <taxon>Viteae</taxon>
        <taxon>Vitis</taxon>
    </lineage>
</organism>
<evidence type="ECO:0000256" key="5">
    <source>
        <dbReference type="ARBA" id="ARBA00022801"/>
    </source>
</evidence>
<keyword evidence="4" id="KW-0255">Endonuclease</keyword>
<dbReference type="InterPro" id="IPR012337">
    <property type="entry name" value="RNaseH-like_sf"/>
</dbReference>
<dbReference type="GO" id="GO:0004519">
    <property type="term" value="F:endonuclease activity"/>
    <property type="evidence" value="ECO:0007669"/>
    <property type="project" value="UniProtKB-KW"/>
</dbReference>
<dbReference type="FunFam" id="3.10.20.370:FF:000001">
    <property type="entry name" value="Retrovirus-related Pol polyprotein from transposon 17.6-like protein"/>
    <property type="match status" value="1"/>
</dbReference>
<dbReference type="GO" id="GO:0016787">
    <property type="term" value="F:hydrolase activity"/>
    <property type="evidence" value="ECO:0007669"/>
    <property type="project" value="UniProtKB-KW"/>
</dbReference>
<dbReference type="InterPro" id="IPR036397">
    <property type="entry name" value="RNaseH_sf"/>
</dbReference>
<keyword evidence="3" id="KW-0540">Nuclease</keyword>
<keyword evidence="2" id="KW-0548">Nucleotidyltransferase</keyword>
<protein>
    <recommendedName>
        <fullName evidence="8">Integrase catalytic domain-containing protein</fullName>
    </recommendedName>
</protein>
<sequence length="776" mass="89104">MPSGLCNVPATFQRCLLSIFTDMVERIMKAFMDDITIYGRIVVGHMISKQGIEVDKAKVELIFKLPSPTTVKGVRQFLGHAGFYRRFIKDFSKLARPLCELLLKDAKFVWDDRCQQSFEELKLLLTTTLIVRAPNWQLPFEVMCNASDFAIGAVLGQREDGKPYVIYYASKMLNEGQRNYTTIEKELLVVAFALDKFCTYLVESFIVVFTDHSALKSLLAKQDAKARLIRWILLLQEFNLQIKDKKEVENVVADHLLRLAIAHNSHSLPINDDFLEESLMLIEAAPWYAHIANYLVTGEVPSEWGVQENKHFFAKIHAYYWEEPFLFKYCADQIIRKCVPEQEQQGILSFCWPSLFKDALTMCRSCDKFQRLGKLTHENMMPLNPILIVDFFYVWGIDFIGPFPMSFGYFYILVGVDYVSKGVEAIPCKHNDHKVVLKFLKENIFSRFGVPKVIISDGGTYFCNKSFETLLAKYGVKHKIATPYHPQTSGTTYKTILGMSPYRLVYGKACHLPVEVQYKAWWAIKTLNMDLNRANMKRFLHLNKMEELRNDAYNNSNMAKQRLKMWHDQRLQTQFATQEPISQPCEFQRLLCEMPTLPIEDNTYCRARPFHFELYFDIEDMRQQPELRDSFRLLQRYHLKCLMTPREFFYPRVVMDFYQSMTTQGAQSPTAIHFNIDVRRESVPHAPAAPSMPEATSTDPPATSPVPPAAPPTSEASITISAMEFHAMTDIPGPSEPIAPIEEVIPVEETTRADVLVQATHEAAIEPSSPSESPAP</sequence>
<dbReference type="Pfam" id="PF17917">
    <property type="entry name" value="RT_RNaseH"/>
    <property type="match status" value="1"/>
</dbReference>
<dbReference type="InterPro" id="IPR043128">
    <property type="entry name" value="Rev_trsase/Diguanyl_cyclase"/>
</dbReference>
<dbReference type="GO" id="GO:0003964">
    <property type="term" value="F:RNA-directed DNA polymerase activity"/>
    <property type="evidence" value="ECO:0007669"/>
    <property type="project" value="UniProtKB-KW"/>
</dbReference>
<dbReference type="GO" id="GO:0015074">
    <property type="term" value="P:DNA integration"/>
    <property type="evidence" value="ECO:0007669"/>
    <property type="project" value="InterPro"/>
</dbReference>
<dbReference type="CDD" id="cd09274">
    <property type="entry name" value="RNase_HI_RT_Ty3"/>
    <property type="match status" value="1"/>
</dbReference>
<dbReference type="AlphaFoldDB" id="A5BES7"/>
<accession>A5BES7</accession>
<dbReference type="PANTHER" id="PTHR37984:SF5">
    <property type="entry name" value="PROTEIN NYNRIN-LIKE"/>
    <property type="match status" value="1"/>
</dbReference>
<evidence type="ECO:0000313" key="9">
    <source>
        <dbReference type="EMBL" id="CAN81075.1"/>
    </source>
</evidence>
<dbReference type="Pfam" id="PF00665">
    <property type="entry name" value="rve"/>
    <property type="match status" value="1"/>
</dbReference>
<feature type="region of interest" description="Disordered" evidence="7">
    <location>
        <begin position="685"/>
        <end position="714"/>
    </location>
</feature>
<dbReference type="InterPro" id="IPR041373">
    <property type="entry name" value="RT_RNaseH"/>
</dbReference>
<dbReference type="GO" id="GO:0003676">
    <property type="term" value="F:nucleic acid binding"/>
    <property type="evidence" value="ECO:0007669"/>
    <property type="project" value="InterPro"/>
</dbReference>
<reference evidence="9" key="1">
    <citation type="journal article" date="2007" name="PLoS ONE">
        <title>The first genome sequence of an elite grapevine cultivar (Pinot noir Vitis vinifera L.): coping with a highly heterozygous genome.</title>
        <authorList>
            <person name="Velasco R."/>
            <person name="Zharkikh A."/>
            <person name="Troggio M."/>
            <person name="Cartwright D.A."/>
            <person name="Cestaro A."/>
            <person name="Pruss D."/>
            <person name="Pindo M."/>
            <person name="FitzGerald L.M."/>
            <person name="Vezzulli S."/>
            <person name="Reid J."/>
            <person name="Malacarne G."/>
            <person name="Iliev D."/>
            <person name="Coppola G."/>
            <person name="Wardell B."/>
            <person name="Micheletti D."/>
            <person name="Macalma T."/>
            <person name="Facci M."/>
            <person name="Mitchell J.T."/>
            <person name="Perazzolli M."/>
            <person name="Eldredge G."/>
            <person name="Gatto P."/>
            <person name="Oyzerski R."/>
            <person name="Moretto M."/>
            <person name="Gutin N."/>
            <person name="Stefanini M."/>
            <person name="Chen Y."/>
            <person name="Segala C."/>
            <person name="Davenport C."/>
            <person name="Dematte L."/>
            <person name="Mraz A."/>
            <person name="Battilana J."/>
            <person name="Stormo K."/>
            <person name="Costa F."/>
            <person name="Tao Q."/>
            <person name="Si-Ammour A."/>
            <person name="Harkins T."/>
            <person name="Lackey A."/>
            <person name="Perbost C."/>
            <person name="Taillon B."/>
            <person name="Stella A."/>
            <person name="Solovyev V."/>
            <person name="Fawcett J.A."/>
            <person name="Sterck L."/>
            <person name="Vandepoele K."/>
            <person name="Grando S.M."/>
            <person name="Toppo S."/>
            <person name="Moser C."/>
            <person name="Lanchbury J."/>
            <person name="Bogden R."/>
            <person name="Skolnick M."/>
            <person name="Sgaramella V."/>
            <person name="Bhatnagar S.K."/>
            <person name="Fontana P."/>
            <person name="Gutin A."/>
            <person name="Van de Peer Y."/>
            <person name="Salamini F."/>
            <person name="Viola R."/>
        </authorList>
    </citation>
    <scope>NUCLEOTIDE SEQUENCE</scope>
</reference>
<keyword evidence="5" id="KW-0378">Hydrolase</keyword>
<evidence type="ECO:0000256" key="6">
    <source>
        <dbReference type="ARBA" id="ARBA00022918"/>
    </source>
</evidence>
<evidence type="ECO:0000256" key="1">
    <source>
        <dbReference type="ARBA" id="ARBA00022679"/>
    </source>
</evidence>
<dbReference type="SUPFAM" id="SSF53098">
    <property type="entry name" value="Ribonuclease H-like"/>
    <property type="match status" value="1"/>
</dbReference>
<dbReference type="Gene3D" id="3.30.70.270">
    <property type="match status" value="2"/>
</dbReference>
<dbReference type="Gene3D" id="3.30.420.10">
    <property type="entry name" value="Ribonuclease H-like superfamily/Ribonuclease H"/>
    <property type="match status" value="1"/>
</dbReference>
<evidence type="ECO:0000259" key="8">
    <source>
        <dbReference type="PROSITE" id="PS50994"/>
    </source>
</evidence>
<evidence type="ECO:0000256" key="7">
    <source>
        <dbReference type="SAM" id="MobiDB-lite"/>
    </source>
</evidence>
<evidence type="ECO:0000256" key="2">
    <source>
        <dbReference type="ARBA" id="ARBA00022695"/>
    </source>
</evidence>